<dbReference type="EMBL" id="FIZY01000004">
    <property type="protein sequence ID" value="CZF78691.1"/>
    <property type="molecule type" value="Genomic_DNA"/>
</dbReference>
<evidence type="ECO:0000256" key="4">
    <source>
        <dbReference type="ARBA" id="ARBA00074799"/>
    </source>
</evidence>
<dbReference type="FunFam" id="1.10.287.1080:FF:000003">
    <property type="entry name" value="Nucleoside triphosphate pyrophosphohydrolase"/>
    <property type="match status" value="1"/>
</dbReference>
<dbReference type="RefSeq" id="WP_062705707.1">
    <property type="nucleotide sequence ID" value="NZ_CAWRCI010000004.1"/>
</dbReference>
<dbReference type="InterPro" id="IPR048011">
    <property type="entry name" value="NTP-PPase_MazG-like_C"/>
</dbReference>
<dbReference type="InterPro" id="IPR004518">
    <property type="entry name" value="MazG-like_dom"/>
</dbReference>
<feature type="domain" description="NTP pyrophosphohydrolase MazG-like" evidence="6">
    <location>
        <begin position="30"/>
        <end position="103"/>
    </location>
</feature>
<dbReference type="InterPro" id="IPR048015">
    <property type="entry name" value="NTP-PPase_MazG-like_N"/>
</dbReference>
<dbReference type="CDD" id="cd11529">
    <property type="entry name" value="NTP-PPase_MazG_Cterm"/>
    <property type="match status" value="1"/>
</dbReference>
<dbReference type="Proteomes" id="UP000073601">
    <property type="component" value="Unassembled WGS sequence"/>
</dbReference>
<dbReference type="InterPro" id="IPR011551">
    <property type="entry name" value="NTP_PyrPHydrolase_MazG"/>
</dbReference>
<sequence length="272" mass="31234">MKKMSRMQELLEIMATLRDPQNGCDWDKKQTFDSIIPYTIEETFEAVDAIERQEWADVRDELGDLLFQIVFYSQLGKEQGLFEFEDIAGAMCDKLLRRHPHVFGEKDADGNPLEKADWEGIKAQERAAKAKPDAELSILDDVPTSLPALGRAAKLQKRCARFGFDWDSVGPVAEKVQEELDEVMEEALMVDVDQERVDEEVGDLLFAAVNLARHLGTNPEMALRKANMKFESRFRKIEMKLRDNGKKLQESEPDELENLWQEVKRDEGNKLT</sequence>
<feature type="compositionally biased region" description="Basic and acidic residues" evidence="5">
    <location>
        <begin position="262"/>
        <end position="272"/>
    </location>
</feature>
<dbReference type="AlphaFoldDB" id="A0A128EXG1"/>
<name>A0A128EXG1_9GAMM</name>
<evidence type="ECO:0000256" key="1">
    <source>
        <dbReference type="ARBA" id="ARBA00052141"/>
    </source>
</evidence>
<dbReference type="CDD" id="cd11528">
    <property type="entry name" value="NTP-PPase_MazG_Nterm"/>
    <property type="match status" value="1"/>
</dbReference>
<evidence type="ECO:0000256" key="5">
    <source>
        <dbReference type="SAM" id="MobiDB-lite"/>
    </source>
</evidence>
<dbReference type="PANTHER" id="PTHR30522:SF0">
    <property type="entry name" value="NUCLEOSIDE TRIPHOSPHATE PYROPHOSPHOHYDROLASE"/>
    <property type="match status" value="1"/>
</dbReference>
<dbReference type="GO" id="GO:0006950">
    <property type="term" value="P:response to stress"/>
    <property type="evidence" value="ECO:0007669"/>
    <property type="project" value="UniProtKB-ARBA"/>
</dbReference>
<dbReference type="GO" id="GO:0046047">
    <property type="term" value="P:TTP catabolic process"/>
    <property type="evidence" value="ECO:0007669"/>
    <property type="project" value="TreeGrafter"/>
</dbReference>
<dbReference type="NCBIfam" id="NF007113">
    <property type="entry name" value="PRK09562.1"/>
    <property type="match status" value="1"/>
</dbReference>
<keyword evidence="7" id="KW-0378">Hydrolase</keyword>
<keyword evidence="8" id="KW-1185">Reference proteome</keyword>
<dbReference type="GO" id="GO:0047693">
    <property type="term" value="F:ATP diphosphatase activity"/>
    <property type="evidence" value="ECO:0007669"/>
    <property type="project" value="UniProtKB-EC"/>
</dbReference>
<dbReference type="PANTHER" id="PTHR30522">
    <property type="entry name" value="NUCLEOSIDE TRIPHOSPHATE PYROPHOSPHOHYDROLASE"/>
    <property type="match status" value="1"/>
</dbReference>
<dbReference type="NCBIfam" id="TIGR00444">
    <property type="entry name" value="mazG"/>
    <property type="match status" value="1"/>
</dbReference>
<feature type="region of interest" description="Disordered" evidence="5">
    <location>
        <begin position="245"/>
        <end position="272"/>
    </location>
</feature>
<evidence type="ECO:0000259" key="6">
    <source>
        <dbReference type="Pfam" id="PF03819"/>
    </source>
</evidence>
<comment type="similarity">
    <text evidence="2">Belongs to the nucleoside triphosphate pyrophosphohydrolase family.</text>
</comment>
<dbReference type="GO" id="GO:0046081">
    <property type="term" value="P:dUTP catabolic process"/>
    <property type="evidence" value="ECO:0007669"/>
    <property type="project" value="TreeGrafter"/>
</dbReference>
<dbReference type="Gene3D" id="1.10.287.1080">
    <property type="entry name" value="MazG-like"/>
    <property type="match status" value="2"/>
</dbReference>
<gene>
    <name evidence="7" type="primary">mazG</name>
    <name evidence="7" type="ORF">GMA8713_00676</name>
</gene>
<dbReference type="OrthoDB" id="9808939at2"/>
<dbReference type="GO" id="GO:0046076">
    <property type="term" value="P:dTTP catabolic process"/>
    <property type="evidence" value="ECO:0007669"/>
    <property type="project" value="TreeGrafter"/>
</dbReference>
<proteinExistence type="inferred from homology"/>
<evidence type="ECO:0000313" key="7">
    <source>
        <dbReference type="EMBL" id="CZF78691.1"/>
    </source>
</evidence>
<protein>
    <recommendedName>
        <fullName evidence="4">Nucleoside triphosphate pyrophosphohydrolase</fullName>
        <ecNumber evidence="3">3.6.1.8</ecNumber>
    </recommendedName>
</protein>
<dbReference type="GO" id="GO:0006203">
    <property type="term" value="P:dGTP catabolic process"/>
    <property type="evidence" value="ECO:0007669"/>
    <property type="project" value="TreeGrafter"/>
</dbReference>
<evidence type="ECO:0000256" key="3">
    <source>
        <dbReference type="ARBA" id="ARBA00066372"/>
    </source>
</evidence>
<dbReference type="GO" id="GO:0046061">
    <property type="term" value="P:dATP catabolic process"/>
    <property type="evidence" value="ECO:0007669"/>
    <property type="project" value="TreeGrafter"/>
</dbReference>
<accession>A0A128EXG1</accession>
<dbReference type="EC" id="3.6.1.8" evidence="3"/>
<dbReference type="FunFam" id="1.10.287.1080:FF:000001">
    <property type="entry name" value="Nucleoside triphosphate pyrophosphohydrolase"/>
    <property type="match status" value="1"/>
</dbReference>
<reference evidence="8" key="1">
    <citation type="submission" date="2016-02" db="EMBL/GenBank/DDBJ databases">
        <authorList>
            <person name="Rodrigo-Torres Lidia"/>
            <person name="Arahal R.David."/>
        </authorList>
    </citation>
    <scope>NUCLEOTIDE SEQUENCE [LARGE SCALE GENOMIC DNA]</scope>
    <source>
        <strain evidence="8">CECT 8713</strain>
    </source>
</reference>
<evidence type="ECO:0000256" key="2">
    <source>
        <dbReference type="ARBA" id="ARBA00061115"/>
    </source>
</evidence>
<dbReference type="Pfam" id="PF03819">
    <property type="entry name" value="MazG"/>
    <property type="match status" value="1"/>
</dbReference>
<dbReference type="SUPFAM" id="SSF101386">
    <property type="entry name" value="all-alpha NTP pyrophosphatases"/>
    <property type="match status" value="2"/>
</dbReference>
<dbReference type="GO" id="GO:0046052">
    <property type="term" value="P:UTP catabolic process"/>
    <property type="evidence" value="ECO:0007669"/>
    <property type="project" value="TreeGrafter"/>
</dbReference>
<evidence type="ECO:0000313" key="8">
    <source>
        <dbReference type="Proteomes" id="UP000073601"/>
    </source>
</evidence>
<comment type="catalytic activity">
    <reaction evidence="1">
        <text>ATP + H2O = AMP + diphosphate + H(+)</text>
        <dbReference type="Rhea" id="RHEA:14245"/>
        <dbReference type="ChEBI" id="CHEBI:15377"/>
        <dbReference type="ChEBI" id="CHEBI:15378"/>
        <dbReference type="ChEBI" id="CHEBI:30616"/>
        <dbReference type="ChEBI" id="CHEBI:33019"/>
        <dbReference type="ChEBI" id="CHEBI:456215"/>
        <dbReference type="EC" id="3.6.1.8"/>
    </reaction>
</comment>
<organism evidence="7 8">
    <name type="scientific">Grimontia marina</name>
    <dbReference type="NCBI Taxonomy" id="646534"/>
    <lineage>
        <taxon>Bacteria</taxon>
        <taxon>Pseudomonadati</taxon>
        <taxon>Pseudomonadota</taxon>
        <taxon>Gammaproteobacteria</taxon>
        <taxon>Vibrionales</taxon>
        <taxon>Vibrionaceae</taxon>
        <taxon>Grimontia</taxon>
    </lineage>
</organism>